<reference evidence="1 2" key="1">
    <citation type="submission" date="2020-08" db="EMBL/GenBank/DDBJ databases">
        <title>Sequencing the genomes of 1000 actinobacteria strains.</title>
        <authorList>
            <person name="Klenk H.-P."/>
        </authorList>
    </citation>
    <scope>NUCLEOTIDE SEQUENCE [LARGE SCALE GENOMIC DNA]</scope>
    <source>
        <strain evidence="1 2">DSM 44551</strain>
    </source>
</reference>
<dbReference type="RefSeq" id="WP_184391052.1">
    <property type="nucleotide sequence ID" value="NZ_JACHDB010000001.1"/>
</dbReference>
<accession>A0A7W8QJJ4</accession>
<evidence type="ECO:0000313" key="1">
    <source>
        <dbReference type="EMBL" id="MBB5431404.1"/>
    </source>
</evidence>
<keyword evidence="2" id="KW-1185">Reference proteome</keyword>
<dbReference type="AlphaFoldDB" id="A0A7W8QJJ4"/>
<organism evidence="1 2">
    <name type="scientific">Nocardiopsis composta</name>
    <dbReference type="NCBI Taxonomy" id="157465"/>
    <lineage>
        <taxon>Bacteria</taxon>
        <taxon>Bacillati</taxon>
        <taxon>Actinomycetota</taxon>
        <taxon>Actinomycetes</taxon>
        <taxon>Streptosporangiales</taxon>
        <taxon>Nocardiopsidaceae</taxon>
        <taxon>Nocardiopsis</taxon>
    </lineage>
</organism>
<dbReference type="EMBL" id="JACHDB010000001">
    <property type="protein sequence ID" value="MBB5431404.1"/>
    <property type="molecule type" value="Genomic_DNA"/>
</dbReference>
<evidence type="ECO:0000313" key="2">
    <source>
        <dbReference type="Proteomes" id="UP000572635"/>
    </source>
</evidence>
<dbReference type="Proteomes" id="UP000572635">
    <property type="component" value="Unassembled WGS sequence"/>
</dbReference>
<proteinExistence type="predicted"/>
<gene>
    <name evidence="1" type="ORF">HDA36_001488</name>
</gene>
<sequence length="98" mass="11220">MTTSLPSRSRLAEVAEWDDMIVLLIQRGAVAEELLPEIIRLLEARFPEELAYWYALWGHGGVPPEDFTRNYRKYCSHQLGIIVSSDLVIPPQARLLLN</sequence>
<comment type="caution">
    <text evidence="1">The sequence shown here is derived from an EMBL/GenBank/DDBJ whole genome shotgun (WGS) entry which is preliminary data.</text>
</comment>
<name>A0A7W8QJJ4_9ACTN</name>
<protein>
    <submittedName>
        <fullName evidence="1">Uncharacterized protein</fullName>
    </submittedName>
</protein>